<reference evidence="13" key="1">
    <citation type="journal article" date="2011" name="Genome Res.">
        <title>Deep small RNA sequencing from the nematode Ascaris reveals conservation, functional diversification, and novel developmental profiles.</title>
        <authorList>
            <person name="Wang J."/>
            <person name="Czech B."/>
            <person name="Crunk A."/>
            <person name="Wallace A."/>
            <person name="Mitreva M."/>
            <person name="Hannon G.J."/>
            <person name="Davis R.E."/>
        </authorList>
    </citation>
    <scope>NUCLEOTIDE SEQUENCE</scope>
</reference>
<keyword evidence="3 12" id="KW-0813">Transport</keyword>
<evidence type="ECO:0000313" key="13">
    <source>
        <dbReference type="EMBL" id="ADY40444.1"/>
    </source>
</evidence>
<dbReference type="InterPro" id="IPR000990">
    <property type="entry name" value="Innexin"/>
</dbReference>
<dbReference type="EMBL" id="JI164632">
    <property type="protein sequence ID" value="ADY40444.1"/>
    <property type="molecule type" value="mRNA"/>
</dbReference>
<dbReference type="AlphaFoldDB" id="F1KRE0"/>
<accession>F1KRE0</accession>
<keyword evidence="10 12" id="KW-0472">Membrane</keyword>
<name>F1KRE0_ASCSU</name>
<dbReference type="GO" id="GO:0034220">
    <property type="term" value="P:monoatomic ion transmembrane transport"/>
    <property type="evidence" value="ECO:0007669"/>
    <property type="project" value="UniProtKB-KW"/>
</dbReference>
<evidence type="ECO:0000256" key="4">
    <source>
        <dbReference type="ARBA" id="ARBA00022475"/>
    </source>
</evidence>
<keyword evidence="5 12" id="KW-0812">Transmembrane</keyword>
<keyword evidence="7" id="KW-0965">Cell junction</keyword>
<keyword evidence="6" id="KW-0303">Gap junction</keyword>
<gene>
    <name evidence="12" type="primary">inx</name>
</gene>
<evidence type="ECO:0000256" key="12">
    <source>
        <dbReference type="RuleBase" id="RU010713"/>
    </source>
</evidence>
<organism evidence="13">
    <name type="scientific">Ascaris suum</name>
    <name type="common">Pig roundworm</name>
    <name type="synonym">Ascaris lumbricoides</name>
    <dbReference type="NCBI Taxonomy" id="6253"/>
    <lineage>
        <taxon>Eukaryota</taxon>
        <taxon>Metazoa</taxon>
        <taxon>Ecdysozoa</taxon>
        <taxon>Nematoda</taxon>
        <taxon>Chromadorea</taxon>
        <taxon>Rhabditida</taxon>
        <taxon>Spirurina</taxon>
        <taxon>Ascaridomorpha</taxon>
        <taxon>Ascaridoidea</taxon>
        <taxon>Ascarididae</taxon>
        <taxon>Ascaris</taxon>
    </lineage>
</organism>
<protein>
    <recommendedName>
        <fullName evidence="12">Innexin</fullName>
    </recommendedName>
</protein>
<keyword evidence="8 12" id="KW-1133">Transmembrane helix</keyword>
<evidence type="ECO:0000256" key="7">
    <source>
        <dbReference type="ARBA" id="ARBA00022949"/>
    </source>
</evidence>
<comment type="caution">
    <text evidence="12">Lacks conserved residue(s) required for the propagation of feature annotation.</text>
</comment>
<evidence type="ECO:0000256" key="11">
    <source>
        <dbReference type="ARBA" id="ARBA00023303"/>
    </source>
</evidence>
<dbReference type="PANTHER" id="PTHR11893">
    <property type="entry name" value="INNEXIN"/>
    <property type="match status" value="1"/>
</dbReference>
<evidence type="ECO:0000256" key="8">
    <source>
        <dbReference type="ARBA" id="ARBA00022989"/>
    </source>
</evidence>
<dbReference type="PANTHER" id="PTHR11893:SF20">
    <property type="entry name" value="INNEXIN-3"/>
    <property type="match status" value="1"/>
</dbReference>
<evidence type="ECO:0000256" key="10">
    <source>
        <dbReference type="ARBA" id="ARBA00023136"/>
    </source>
</evidence>
<feature type="transmembrane region" description="Helical" evidence="12">
    <location>
        <begin position="151"/>
        <end position="169"/>
    </location>
</feature>
<sequence length="192" mass="22899">MNARKRWGSWRILSKSIRSARSDERKEEVGKLANFVEESLEIGAPHAHYHFLCLNFGRSLGSYVSTLYIFVKLLYVVNIFTQFVILNNFLGTDYNLWGFQTLRDLWEGREWLDSGVFPRVTMCDFKVRRLANIHRYSVQCVLMINMFNEKIYLFIWYVCSSLNSLFHFFSLQRMVWVFCATRISIPYLTYLH</sequence>
<comment type="function">
    <text evidence="12">Structural component of the gap junctions.</text>
</comment>
<keyword evidence="9 12" id="KW-0406">Ion transport</keyword>
<keyword evidence="11 12" id="KW-0407">Ion channel</keyword>
<keyword evidence="4" id="KW-1003">Cell membrane</keyword>
<evidence type="ECO:0000256" key="5">
    <source>
        <dbReference type="ARBA" id="ARBA00022692"/>
    </source>
</evidence>
<dbReference type="PROSITE" id="PS51013">
    <property type="entry name" value="PANNEXIN"/>
    <property type="match status" value="1"/>
</dbReference>
<comment type="subcellular location">
    <subcellularLocation>
        <location evidence="1">Cell junction</location>
        <location evidence="1">Gap junction</location>
    </subcellularLocation>
    <subcellularLocation>
        <location evidence="2 12">Cell membrane</location>
        <topology evidence="2 12">Multi-pass membrane protein</topology>
    </subcellularLocation>
</comment>
<comment type="similarity">
    <text evidence="12">Belongs to the pannexin family.</text>
</comment>
<dbReference type="Pfam" id="PF00876">
    <property type="entry name" value="Innexin"/>
    <property type="match status" value="1"/>
</dbReference>
<dbReference type="PRINTS" id="PR01262">
    <property type="entry name" value="INNEXIN"/>
</dbReference>
<proteinExistence type="evidence at transcript level"/>
<dbReference type="GO" id="GO:0005921">
    <property type="term" value="C:gap junction"/>
    <property type="evidence" value="ECO:0007669"/>
    <property type="project" value="UniProtKB-SubCell"/>
</dbReference>
<dbReference type="GO" id="GO:0005243">
    <property type="term" value="F:gap junction channel activity"/>
    <property type="evidence" value="ECO:0007669"/>
    <property type="project" value="TreeGrafter"/>
</dbReference>
<evidence type="ECO:0000256" key="3">
    <source>
        <dbReference type="ARBA" id="ARBA00022448"/>
    </source>
</evidence>
<dbReference type="GO" id="GO:0005886">
    <property type="term" value="C:plasma membrane"/>
    <property type="evidence" value="ECO:0007669"/>
    <property type="project" value="UniProtKB-SubCell"/>
</dbReference>
<evidence type="ECO:0000256" key="9">
    <source>
        <dbReference type="ARBA" id="ARBA00023065"/>
    </source>
</evidence>
<evidence type="ECO:0000256" key="2">
    <source>
        <dbReference type="ARBA" id="ARBA00004651"/>
    </source>
</evidence>
<feature type="transmembrane region" description="Helical" evidence="12">
    <location>
        <begin position="67"/>
        <end position="90"/>
    </location>
</feature>
<evidence type="ECO:0000256" key="1">
    <source>
        <dbReference type="ARBA" id="ARBA00004610"/>
    </source>
</evidence>
<evidence type="ECO:0000256" key="6">
    <source>
        <dbReference type="ARBA" id="ARBA00022868"/>
    </source>
</evidence>